<proteinExistence type="predicted"/>
<accession>A0A8A1MES8</accession>
<sequence length="367" mass="41887">ALPFNRFEWSKEARKQRVEATSINELNFQSGSKLALRMIWKTKRANDFNLKRWGLDAADARRLLENIPDWVAYTTKAQSCMGATLSFGRYDLLLVFQKADRLHKKSERWPEYRDLSRSRTIPLEDLDERFSNFDIGSEESDPIPSSFSSEVYISPRSPMSAGNSDQFPPADDEQTVTTALPLLIKAVCLSNPTLDMAWTMERKTFIFKTRDNGEKNLRTILEVKAGMRKGSQPQWQDVFCKTAHSLLARHMAIHGGAIVWSLRGHRPQWQESTQMAAWIRSEPDQLSQDGRYRVLRQLHQLHHSGRSNKESSPNDVADWPISTNRNEPYTTFRGMSAGVYFAPAHLGKLGPTVSLVGDLLGLEFHFS</sequence>
<reference evidence="2" key="1">
    <citation type="submission" date="2021-01" db="EMBL/GenBank/DDBJ databases">
        <title>Chromosome-level genome assembly of a human fungal pathogen reveals clustering of transcriptionally co-regulated genes.</title>
        <authorList>
            <person name="Voorhies M."/>
            <person name="Cohen S."/>
            <person name="Shea T.P."/>
            <person name="Petrus S."/>
            <person name="Munoz J.F."/>
            <person name="Poplawski S."/>
            <person name="Goldman W.E."/>
            <person name="Michael T."/>
            <person name="Cuomo C.A."/>
            <person name="Sil A."/>
            <person name="Beyhan S."/>
        </authorList>
    </citation>
    <scope>NUCLEOTIDE SEQUENCE</scope>
    <source>
        <strain evidence="2">WU24</strain>
    </source>
</reference>
<feature type="non-terminal residue" evidence="2">
    <location>
        <position position="1"/>
    </location>
</feature>
<evidence type="ECO:0000256" key="1">
    <source>
        <dbReference type="SAM" id="MobiDB-lite"/>
    </source>
</evidence>
<dbReference type="OrthoDB" id="4188888at2759"/>
<dbReference type="AlphaFoldDB" id="A0A8A1MES8"/>
<name>A0A8A1MES8_AJECA</name>
<dbReference type="EMBL" id="CP069114">
    <property type="protein sequence ID" value="QSS64439.1"/>
    <property type="molecule type" value="Genomic_DNA"/>
</dbReference>
<evidence type="ECO:0000313" key="2">
    <source>
        <dbReference type="EMBL" id="QSS64439.1"/>
    </source>
</evidence>
<evidence type="ECO:0000313" key="3">
    <source>
        <dbReference type="Proteomes" id="UP000663671"/>
    </source>
</evidence>
<organism evidence="2 3">
    <name type="scientific">Ajellomyces capsulatus</name>
    <name type="common">Darling's disease fungus</name>
    <name type="synonym">Histoplasma capsulatum</name>
    <dbReference type="NCBI Taxonomy" id="5037"/>
    <lineage>
        <taxon>Eukaryota</taxon>
        <taxon>Fungi</taxon>
        <taxon>Dikarya</taxon>
        <taxon>Ascomycota</taxon>
        <taxon>Pezizomycotina</taxon>
        <taxon>Eurotiomycetes</taxon>
        <taxon>Eurotiomycetidae</taxon>
        <taxon>Onygenales</taxon>
        <taxon>Ajellomycetaceae</taxon>
        <taxon>Histoplasma</taxon>
    </lineage>
</organism>
<dbReference type="Proteomes" id="UP000663671">
    <property type="component" value="Chromosome 1"/>
</dbReference>
<dbReference type="VEuPathDB" id="FungiDB:I7I51_01506"/>
<gene>
    <name evidence="2" type="ORF">I7I51_01506</name>
</gene>
<protein>
    <submittedName>
        <fullName evidence="2">Uncharacterized protein</fullName>
    </submittedName>
</protein>
<feature type="region of interest" description="Disordered" evidence="1">
    <location>
        <begin position="303"/>
        <end position="322"/>
    </location>
</feature>